<feature type="domain" description="Fibronectin type III-like" evidence="4">
    <location>
        <begin position="620"/>
        <end position="694"/>
    </location>
</feature>
<dbReference type="Proteomes" id="UP001257060">
    <property type="component" value="Unassembled WGS sequence"/>
</dbReference>
<accession>A0ABU2GIG4</accession>
<gene>
    <name evidence="5" type="ORF">NDI76_17900</name>
</gene>
<dbReference type="RefSeq" id="WP_310925535.1">
    <property type="nucleotide sequence ID" value="NZ_JAMQOP010000004.1"/>
</dbReference>
<comment type="similarity">
    <text evidence="1">Belongs to the glycosyl hydrolase 3 family.</text>
</comment>
<name>A0ABU2GIG4_9EURY</name>
<sequence length="705" mass="75646">MTNPSGRVEELVGALTREEKVSLVHGAVDPERTATGYLPGVERLDIPELKLVDGPLGVRVPGQTATAFPAAIALAATFDSELAGRQGVAMGREAKARGQDSILGPGLNLIRVPHCGRNFEYYSEDPVLTADFAATAVEGIQSEDVIATPKHYVANNQETKRLRVSAEMSERTLRELYLPGFRAAVEAGAGSVMTSYNRVNGTHMSDHRRLLTDVLKEEWGFDGYVVSDWFGTNSVAGSANAGLDLEMPGITFEELKDAFQMDPDTDLFEDADGEALPGPDAKAGLFAASLEEAVESGEVPESRLDDMVTRILRQMERVSLLDGERDDGAVDTPEHRSLAETIAARATVLLENDGVLPLDANADVAILGPGAEDAMLGGGGSSEVESARETPTLDGIRARSEGTVEYAQGVARIRTPSFFDHESEEEPETGDDEPSLDEAVERAAEADVAVVVVRDANSEAEDRESLRLPGEQDELVEAVAAANDRTIVLVQSGGPVEMPWREDVAAVAVTWYPGQADGDAAAAVLYGDADAAGRLPVTFAPEGSYPANTEERFPGVDYKADYDEGVFVGYRHFDAAEEKPTYPFGHGLSYAEFAYGDAEMAGESTVEVEVENVSDRDGREVVQAYVAAPAVDGVDRPERELAGYAAVELAAGESTTVSVSLDELAFRRYDEDEDEDGGWTTDDGEYAVEVGRSSRDIRTRTSVMR</sequence>
<dbReference type="SMART" id="SM01217">
    <property type="entry name" value="Fn3_like"/>
    <property type="match status" value="1"/>
</dbReference>
<proteinExistence type="inferred from homology"/>
<dbReference type="InterPro" id="IPR036881">
    <property type="entry name" value="Glyco_hydro_3_C_sf"/>
</dbReference>
<evidence type="ECO:0000256" key="1">
    <source>
        <dbReference type="ARBA" id="ARBA00005336"/>
    </source>
</evidence>
<dbReference type="InterPro" id="IPR002772">
    <property type="entry name" value="Glyco_hydro_3_C"/>
</dbReference>
<dbReference type="Pfam" id="PF14310">
    <property type="entry name" value="Fn3-like"/>
    <property type="match status" value="1"/>
</dbReference>
<dbReference type="InterPro" id="IPR050288">
    <property type="entry name" value="Cellulose_deg_GH3"/>
</dbReference>
<dbReference type="Gene3D" id="3.40.50.1700">
    <property type="entry name" value="Glycoside hydrolase family 3 C-terminal domain"/>
    <property type="match status" value="1"/>
</dbReference>
<keyword evidence="6" id="KW-1185">Reference proteome</keyword>
<dbReference type="SUPFAM" id="SSF52279">
    <property type="entry name" value="Beta-D-glucan exohydrolase, C-terminal domain"/>
    <property type="match status" value="1"/>
</dbReference>
<dbReference type="InterPro" id="IPR017853">
    <property type="entry name" value="GH"/>
</dbReference>
<dbReference type="InterPro" id="IPR001764">
    <property type="entry name" value="Glyco_hydro_3_N"/>
</dbReference>
<evidence type="ECO:0000256" key="3">
    <source>
        <dbReference type="SAM" id="MobiDB-lite"/>
    </source>
</evidence>
<dbReference type="PANTHER" id="PTHR42715:SF10">
    <property type="entry name" value="BETA-GLUCOSIDASE"/>
    <property type="match status" value="1"/>
</dbReference>
<feature type="region of interest" description="Disordered" evidence="3">
    <location>
        <begin position="417"/>
        <end position="437"/>
    </location>
</feature>
<evidence type="ECO:0000313" key="5">
    <source>
        <dbReference type="EMBL" id="MDS0300627.1"/>
    </source>
</evidence>
<keyword evidence="2 5" id="KW-0378">Hydrolase</keyword>
<protein>
    <submittedName>
        <fullName evidence="5">Glycoside hydrolase family 3 C-terminal domain-containing protein</fullName>
    </submittedName>
</protein>
<feature type="compositionally biased region" description="Acidic residues" evidence="3">
    <location>
        <begin position="422"/>
        <end position="437"/>
    </location>
</feature>
<evidence type="ECO:0000259" key="4">
    <source>
        <dbReference type="SMART" id="SM01217"/>
    </source>
</evidence>
<evidence type="ECO:0000256" key="2">
    <source>
        <dbReference type="ARBA" id="ARBA00022801"/>
    </source>
</evidence>
<dbReference type="PRINTS" id="PR00133">
    <property type="entry name" value="GLHYDRLASE3"/>
</dbReference>
<organism evidence="5 6">
    <name type="scientific">Halogeometricum salsisoli</name>
    <dbReference type="NCBI Taxonomy" id="2950536"/>
    <lineage>
        <taxon>Archaea</taxon>
        <taxon>Methanobacteriati</taxon>
        <taxon>Methanobacteriota</taxon>
        <taxon>Stenosarchaea group</taxon>
        <taxon>Halobacteria</taxon>
        <taxon>Halobacteriales</taxon>
        <taxon>Haloferacaceae</taxon>
        <taxon>Halogeometricum</taxon>
    </lineage>
</organism>
<dbReference type="InterPro" id="IPR013783">
    <property type="entry name" value="Ig-like_fold"/>
</dbReference>
<dbReference type="Pfam" id="PF01915">
    <property type="entry name" value="Glyco_hydro_3_C"/>
    <property type="match status" value="1"/>
</dbReference>
<reference evidence="5 6" key="1">
    <citation type="submission" date="2022-06" db="EMBL/GenBank/DDBJ databases">
        <title>Halogeometricum sp. a new haloarchaeum isolate from saline soil.</title>
        <authorList>
            <person name="Strakova D."/>
            <person name="Galisteo C."/>
            <person name="Sanchez-Porro C."/>
            <person name="Ventosa A."/>
        </authorList>
    </citation>
    <scope>NUCLEOTIDE SEQUENCE [LARGE SCALE GENOMIC DNA]</scope>
    <source>
        <strain evidence="5 6">S1BR25-6</strain>
    </source>
</reference>
<evidence type="ECO:0000313" key="6">
    <source>
        <dbReference type="Proteomes" id="UP001257060"/>
    </source>
</evidence>
<dbReference type="EMBL" id="JAMQOP010000004">
    <property type="protein sequence ID" value="MDS0300627.1"/>
    <property type="molecule type" value="Genomic_DNA"/>
</dbReference>
<dbReference type="GO" id="GO:0016787">
    <property type="term" value="F:hydrolase activity"/>
    <property type="evidence" value="ECO:0007669"/>
    <property type="project" value="UniProtKB-KW"/>
</dbReference>
<dbReference type="InterPro" id="IPR036962">
    <property type="entry name" value="Glyco_hydro_3_N_sf"/>
</dbReference>
<comment type="caution">
    <text evidence="5">The sequence shown here is derived from an EMBL/GenBank/DDBJ whole genome shotgun (WGS) entry which is preliminary data.</text>
</comment>
<dbReference type="Pfam" id="PF00933">
    <property type="entry name" value="Glyco_hydro_3"/>
    <property type="match status" value="1"/>
</dbReference>
<dbReference type="SUPFAM" id="SSF51445">
    <property type="entry name" value="(Trans)glycosidases"/>
    <property type="match status" value="1"/>
</dbReference>
<dbReference type="InterPro" id="IPR026891">
    <property type="entry name" value="Fn3-like"/>
</dbReference>
<dbReference type="Gene3D" id="2.60.40.10">
    <property type="entry name" value="Immunoglobulins"/>
    <property type="match status" value="1"/>
</dbReference>
<dbReference type="Gene3D" id="3.20.20.300">
    <property type="entry name" value="Glycoside hydrolase, family 3, N-terminal domain"/>
    <property type="match status" value="1"/>
</dbReference>
<dbReference type="PANTHER" id="PTHR42715">
    <property type="entry name" value="BETA-GLUCOSIDASE"/>
    <property type="match status" value="1"/>
</dbReference>